<accession>U4LF93</accession>
<gene>
    <name evidence="1" type="ORF">PCON_09755</name>
</gene>
<dbReference type="Proteomes" id="UP000018144">
    <property type="component" value="Unassembled WGS sequence"/>
</dbReference>
<reference evidence="1 2" key="1">
    <citation type="journal article" date="2013" name="PLoS Genet.">
        <title>The genome and development-dependent transcriptomes of Pyronema confluens: a window into fungal evolution.</title>
        <authorList>
            <person name="Traeger S."/>
            <person name="Altegoer F."/>
            <person name="Freitag M."/>
            <person name="Gabaldon T."/>
            <person name="Kempken F."/>
            <person name="Kumar A."/>
            <person name="Marcet-Houben M."/>
            <person name="Poggeler S."/>
            <person name="Stajich J.E."/>
            <person name="Nowrousian M."/>
        </authorList>
    </citation>
    <scope>NUCLEOTIDE SEQUENCE [LARGE SCALE GENOMIC DNA]</scope>
    <source>
        <strain evidence="2">CBS 100304</strain>
        <tissue evidence="1">Vegetative mycelium</tissue>
    </source>
</reference>
<name>U4LF93_PYROM</name>
<organism evidence="1 2">
    <name type="scientific">Pyronema omphalodes (strain CBS 100304)</name>
    <name type="common">Pyronema confluens</name>
    <dbReference type="NCBI Taxonomy" id="1076935"/>
    <lineage>
        <taxon>Eukaryota</taxon>
        <taxon>Fungi</taxon>
        <taxon>Dikarya</taxon>
        <taxon>Ascomycota</taxon>
        <taxon>Pezizomycotina</taxon>
        <taxon>Pezizomycetes</taxon>
        <taxon>Pezizales</taxon>
        <taxon>Pyronemataceae</taxon>
        <taxon>Pyronema</taxon>
    </lineage>
</organism>
<protein>
    <submittedName>
        <fullName evidence="1">Uncharacterized protein</fullName>
    </submittedName>
</protein>
<keyword evidence="2" id="KW-1185">Reference proteome</keyword>
<evidence type="ECO:0000313" key="2">
    <source>
        <dbReference type="Proteomes" id="UP000018144"/>
    </source>
</evidence>
<proteinExistence type="predicted"/>
<dbReference type="EMBL" id="HF935514">
    <property type="protein sequence ID" value="CCX10162.1"/>
    <property type="molecule type" value="Genomic_DNA"/>
</dbReference>
<evidence type="ECO:0000313" key="1">
    <source>
        <dbReference type="EMBL" id="CCX10162.1"/>
    </source>
</evidence>
<dbReference type="AlphaFoldDB" id="U4LF93"/>
<sequence length="57" mass="6332">MIEIQTLTVFVRAHCPSCFVQAGNELSPGVVMPSGDQYSNPRVSRTIPNSQETLDYF</sequence>